<dbReference type="CDD" id="cd22343">
    <property type="entry name" value="PDDEXK_lambda_exonuclease-like"/>
    <property type="match status" value="1"/>
</dbReference>
<dbReference type="AlphaFoldDB" id="A0A9D4I822"/>
<dbReference type="Proteomes" id="UP000828390">
    <property type="component" value="Unassembled WGS sequence"/>
</dbReference>
<keyword evidence="3" id="KW-1185">Reference proteome</keyword>
<feature type="domain" description="YqaJ viral recombinase" evidence="1">
    <location>
        <begin position="54"/>
        <end position="164"/>
    </location>
</feature>
<dbReference type="InterPro" id="IPR051703">
    <property type="entry name" value="NF-kappa-B_Signaling_Reg"/>
</dbReference>
<reference evidence="2" key="1">
    <citation type="journal article" date="2019" name="bioRxiv">
        <title>The Genome of the Zebra Mussel, Dreissena polymorpha: A Resource for Invasive Species Research.</title>
        <authorList>
            <person name="McCartney M.A."/>
            <person name="Auch B."/>
            <person name="Kono T."/>
            <person name="Mallez S."/>
            <person name="Zhang Y."/>
            <person name="Obille A."/>
            <person name="Becker A."/>
            <person name="Abrahante J.E."/>
            <person name="Garbe J."/>
            <person name="Badalamenti J.P."/>
            <person name="Herman A."/>
            <person name="Mangelson H."/>
            <person name="Liachko I."/>
            <person name="Sullivan S."/>
            <person name="Sone E.D."/>
            <person name="Koren S."/>
            <person name="Silverstein K.A.T."/>
            <person name="Beckman K.B."/>
            <person name="Gohl D.M."/>
        </authorList>
    </citation>
    <scope>NUCLEOTIDE SEQUENCE</scope>
    <source>
        <strain evidence="2">Duluth1</strain>
        <tissue evidence="2">Whole animal</tissue>
    </source>
</reference>
<dbReference type="GO" id="GO:0006281">
    <property type="term" value="P:DNA repair"/>
    <property type="evidence" value="ECO:0007669"/>
    <property type="project" value="UniProtKB-ARBA"/>
</dbReference>
<dbReference type="Gene3D" id="3.90.320.10">
    <property type="match status" value="1"/>
</dbReference>
<comment type="caution">
    <text evidence="2">The sequence shown here is derived from an EMBL/GenBank/DDBJ whole genome shotgun (WGS) entry which is preliminary data.</text>
</comment>
<dbReference type="PANTHER" id="PTHR46609">
    <property type="entry name" value="EXONUCLEASE, PHAGE-TYPE/RECB, C-TERMINAL DOMAIN-CONTAINING PROTEIN"/>
    <property type="match status" value="1"/>
</dbReference>
<name>A0A9D4I822_DREPO</name>
<evidence type="ECO:0000313" key="3">
    <source>
        <dbReference type="Proteomes" id="UP000828390"/>
    </source>
</evidence>
<proteinExistence type="predicted"/>
<evidence type="ECO:0000313" key="2">
    <source>
        <dbReference type="EMBL" id="KAH3753356.1"/>
    </source>
</evidence>
<dbReference type="InterPro" id="IPR019080">
    <property type="entry name" value="YqaJ_viral_recombinase"/>
</dbReference>
<dbReference type="Pfam" id="PF09588">
    <property type="entry name" value="YqaJ"/>
    <property type="match status" value="1"/>
</dbReference>
<accession>A0A9D4I822</accession>
<sequence>MFEQILEDKYEDYEIDKKDLTLRTQSALKLFKSTVSGNEPYQIENTQTQSESDEWQRSRFLHITVSAAKDISNVKTTRGKYSLLRRLLWGRELPDLKTLRYGRTNESKAFQQYSETVNENQTVETTGLWINPKFPELGCSPDGILKTDGKSTSVIEIKCLFILECIHPCE</sequence>
<dbReference type="PANTHER" id="PTHR46609:SF8">
    <property type="entry name" value="YQAJ VIRAL RECOMBINASE DOMAIN-CONTAINING PROTEIN"/>
    <property type="match status" value="1"/>
</dbReference>
<evidence type="ECO:0000259" key="1">
    <source>
        <dbReference type="Pfam" id="PF09588"/>
    </source>
</evidence>
<dbReference type="SUPFAM" id="SSF52980">
    <property type="entry name" value="Restriction endonuclease-like"/>
    <property type="match status" value="1"/>
</dbReference>
<reference evidence="2" key="2">
    <citation type="submission" date="2020-11" db="EMBL/GenBank/DDBJ databases">
        <authorList>
            <person name="McCartney M.A."/>
            <person name="Auch B."/>
            <person name="Kono T."/>
            <person name="Mallez S."/>
            <person name="Becker A."/>
            <person name="Gohl D.M."/>
            <person name="Silverstein K.A.T."/>
            <person name="Koren S."/>
            <person name="Bechman K.B."/>
            <person name="Herman A."/>
            <person name="Abrahante J.E."/>
            <person name="Garbe J."/>
        </authorList>
    </citation>
    <scope>NUCLEOTIDE SEQUENCE</scope>
    <source>
        <strain evidence="2">Duluth1</strain>
        <tissue evidence="2">Whole animal</tissue>
    </source>
</reference>
<dbReference type="InterPro" id="IPR011604">
    <property type="entry name" value="PDDEXK-like_dom_sf"/>
</dbReference>
<dbReference type="EMBL" id="JAIWYP010000010">
    <property type="protein sequence ID" value="KAH3753356.1"/>
    <property type="molecule type" value="Genomic_DNA"/>
</dbReference>
<organism evidence="2 3">
    <name type="scientific">Dreissena polymorpha</name>
    <name type="common">Zebra mussel</name>
    <name type="synonym">Mytilus polymorpha</name>
    <dbReference type="NCBI Taxonomy" id="45954"/>
    <lineage>
        <taxon>Eukaryota</taxon>
        <taxon>Metazoa</taxon>
        <taxon>Spiralia</taxon>
        <taxon>Lophotrochozoa</taxon>
        <taxon>Mollusca</taxon>
        <taxon>Bivalvia</taxon>
        <taxon>Autobranchia</taxon>
        <taxon>Heteroconchia</taxon>
        <taxon>Euheterodonta</taxon>
        <taxon>Imparidentia</taxon>
        <taxon>Neoheterodontei</taxon>
        <taxon>Myida</taxon>
        <taxon>Dreissenoidea</taxon>
        <taxon>Dreissenidae</taxon>
        <taxon>Dreissena</taxon>
    </lineage>
</organism>
<dbReference type="InterPro" id="IPR011335">
    <property type="entry name" value="Restrct_endonuc-II-like"/>
</dbReference>
<protein>
    <recommendedName>
        <fullName evidence="1">YqaJ viral recombinase domain-containing protein</fullName>
    </recommendedName>
</protein>
<gene>
    <name evidence="2" type="ORF">DPMN_187991</name>
</gene>